<proteinExistence type="predicted"/>
<dbReference type="AlphaFoldDB" id="A0A8J6JAH4"/>
<protein>
    <submittedName>
        <fullName evidence="1">Uncharacterized protein</fullName>
    </submittedName>
</protein>
<evidence type="ECO:0000313" key="2">
    <source>
        <dbReference type="Proteomes" id="UP000628736"/>
    </source>
</evidence>
<comment type="caution">
    <text evidence="1">The sequence shown here is derived from an EMBL/GenBank/DDBJ whole genome shotgun (WGS) entry which is preliminary data.</text>
</comment>
<keyword evidence="2" id="KW-1185">Reference proteome</keyword>
<organism evidence="1 2">
    <name type="scientific">Flintibacter hominis</name>
    <dbReference type="NCBI Taxonomy" id="2763048"/>
    <lineage>
        <taxon>Bacteria</taxon>
        <taxon>Bacillati</taxon>
        <taxon>Bacillota</taxon>
        <taxon>Clostridia</taxon>
        <taxon>Eubacteriales</taxon>
        <taxon>Flintibacter</taxon>
    </lineage>
</organism>
<dbReference type="EMBL" id="JACOPO010000005">
    <property type="protein sequence ID" value="MBC5722897.1"/>
    <property type="molecule type" value="Genomic_DNA"/>
</dbReference>
<reference evidence="1" key="1">
    <citation type="submission" date="2020-08" db="EMBL/GenBank/DDBJ databases">
        <title>Genome public.</title>
        <authorList>
            <person name="Liu C."/>
            <person name="Sun Q."/>
        </authorList>
    </citation>
    <scope>NUCLEOTIDE SEQUENCE</scope>
    <source>
        <strain evidence="1">NSJ-23</strain>
    </source>
</reference>
<evidence type="ECO:0000313" key="1">
    <source>
        <dbReference type="EMBL" id="MBC5722897.1"/>
    </source>
</evidence>
<dbReference type="RefSeq" id="WP_186852868.1">
    <property type="nucleotide sequence ID" value="NZ_JACOPO010000005.1"/>
</dbReference>
<sequence>MSGGLENIREQMVDYLKERGVQAFAAWPAGERPVQEGALVVVSLRGCQAGPAGFQHYLGERYDERSGLWQELYGRKAALTFGLDLYAPRGQGDVGIQTAFDQVVQAFAQGAPQGLAVQEVACGETVYDGQAKRMKRPAQVVCQAYLYAAAQPGGLFTDFELRGGIKP</sequence>
<gene>
    <name evidence="1" type="ORF">H8S11_08745</name>
</gene>
<name>A0A8J6JAH4_9FIRM</name>
<accession>A0A8J6JAH4</accession>
<dbReference type="Proteomes" id="UP000628736">
    <property type="component" value="Unassembled WGS sequence"/>
</dbReference>